<evidence type="ECO:0000313" key="4">
    <source>
        <dbReference type="Proteomes" id="UP000007029"/>
    </source>
</evidence>
<reference evidence="3 4" key="1">
    <citation type="journal article" date="2007" name="J. Bacteriol.">
        <title>The complete genome sequence of Roseobacter denitrificans reveals a mixotrophic rather than photosynthetic metabolism.</title>
        <authorList>
            <person name="Swingley W.D."/>
            <person name="Sadekar S."/>
            <person name="Mastrian S.D."/>
            <person name="Matthies H.J."/>
            <person name="Hao J."/>
            <person name="Ramos H."/>
            <person name="Acharya C.R."/>
            <person name="Conrad A.L."/>
            <person name="Taylor H.L."/>
            <person name="Dejesa L.C."/>
            <person name="Shah M.K."/>
            <person name="O'huallachain M.E."/>
            <person name="Lince M.T."/>
            <person name="Blankenship R.E."/>
            <person name="Beatty J.T."/>
            <person name="Touchman J.W."/>
        </authorList>
    </citation>
    <scope>NUCLEOTIDE SEQUENCE [LARGE SCALE GENOMIC DNA]</scope>
    <source>
        <strain evidence="4">ATCC 33942 / OCh 114</strain>
    </source>
</reference>
<sequence length="66" mass="7577">MRFDQAPPHVQRAEGQHKPWRTRPDAPQEARYPRSFGNTTRAFLIFTGNCLMVFLTASILTEQVTS</sequence>
<dbReference type="EMBL" id="CP000362">
    <property type="protein sequence ID" value="ABG31287.1"/>
    <property type="molecule type" value="Genomic_DNA"/>
</dbReference>
<dbReference type="HOGENOM" id="CLU_2828489_0_0_5"/>
<feature type="transmembrane region" description="Helical" evidence="2">
    <location>
        <begin position="42"/>
        <end position="60"/>
    </location>
</feature>
<feature type="region of interest" description="Disordered" evidence="1">
    <location>
        <begin position="1"/>
        <end position="33"/>
    </location>
</feature>
<keyword evidence="2" id="KW-0812">Transmembrane</keyword>
<feature type="compositionally biased region" description="Basic and acidic residues" evidence="1">
    <location>
        <begin position="11"/>
        <end position="32"/>
    </location>
</feature>
<dbReference type="Proteomes" id="UP000007029">
    <property type="component" value="Chromosome"/>
</dbReference>
<keyword evidence="2" id="KW-0472">Membrane</keyword>
<gene>
    <name evidence="3" type="ordered locus">RD1_1662</name>
</gene>
<organism evidence="3 4">
    <name type="scientific">Roseobacter denitrificans (strain ATCC 33942 / OCh 114)</name>
    <name type="common">Erythrobacter sp. (strain OCh 114)</name>
    <name type="synonym">Roseobacter denitrificans</name>
    <dbReference type="NCBI Taxonomy" id="375451"/>
    <lineage>
        <taxon>Bacteria</taxon>
        <taxon>Pseudomonadati</taxon>
        <taxon>Pseudomonadota</taxon>
        <taxon>Alphaproteobacteria</taxon>
        <taxon>Rhodobacterales</taxon>
        <taxon>Roseobacteraceae</taxon>
        <taxon>Roseobacter</taxon>
    </lineage>
</organism>
<evidence type="ECO:0000256" key="1">
    <source>
        <dbReference type="SAM" id="MobiDB-lite"/>
    </source>
</evidence>
<dbReference type="KEGG" id="rde:RD1_1662"/>
<keyword evidence="4" id="KW-1185">Reference proteome</keyword>
<dbReference type="eggNOG" id="COG3524">
    <property type="taxonomic scope" value="Bacteria"/>
</dbReference>
<name>Q169Q6_ROSDO</name>
<dbReference type="STRING" id="375451.RD1_1662"/>
<evidence type="ECO:0000313" key="3">
    <source>
        <dbReference type="EMBL" id="ABG31287.1"/>
    </source>
</evidence>
<protein>
    <submittedName>
        <fullName evidence="3">Uncharacterized protein</fullName>
    </submittedName>
</protein>
<dbReference type="AlphaFoldDB" id="Q169Q6"/>
<evidence type="ECO:0000256" key="2">
    <source>
        <dbReference type="SAM" id="Phobius"/>
    </source>
</evidence>
<accession>Q169Q6</accession>
<keyword evidence="2" id="KW-1133">Transmembrane helix</keyword>
<proteinExistence type="predicted"/>